<dbReference type="InterPro" id="IPR010734">
    <property type="entry name" value="Copine_C"/>
</dbReference>
<dbReference type="Pfam" id="PF07002">
    <property type="entry name" value="Copine"/>
    <property type="match status" value="1"/>
</dbReference>
<organism evidence="20 21">
    <name type="scientific">Paralvinella palmiformis</name>
    <dbReference type="NCBI Taxonomy" id="53620"/>
    <lineage>
        <taxon>Eukaryota</taxon>
        <taxon>Metazoa</taxon>
        <taxon>Spiralia</taxon>
        <taxon>Lophotrochozoa</taxon>
        <taxon>Annelida</taxon>
        <taxon>Polychaeta</taxon>
        <taxon>Sedentaria</taxon>
        <taxon>Canalipalpata</taxon>
        <taxon>Terebellida</taxon>
        <taxon>Terebelliformia</taxon>
        <taxon>Alvinellidae</taxon>
        <taxon>Paralvinella</taxon>
    </lineage>
</organism>
<comment type="subcellular location">
    <subcellularLocation>
        <location evidence="3">Cell junction</location>
        <location evidence="3">Focal adhesion</location>
    </subcellularLocation>
    <subcellularLocation>
        <location evidence="2">Cell membrane</location>
    </subcellularLocation>
    <subcellularLocation>
        <location evidence="4">Cytoplasm</location>
    </subcellularLocation>
    <subcellularLocation>
        <location evidence="1">Nucleus</location>
    </subcellularLocation>
</comment>
<dbReference type="InterPro" id="IPR035892">
    <property type="entry name" value="C2_domain_sf"/>
</dbReference>
<sequence>MALAQRMSRVPLSKVELFLSCTDLLNKDVSSKSDPCAVMYIQTGGVWKEVGRTENIKNTLNPNFAQSFELDYYFEEVQRVQVCVYDIDNKTSALSDDDFLGLIETTLGQIVSGSPLTRGLLLRNGKPAGKGQITIRSQEDTKVNDVLHMTFRAEKLDNKRGTPAAQLVEQCFVVLEDTFGKSDPFLEFSRQMSDGSWQVVHRTEVVKNDLSPKWKPFHIKAQKLTGGSYEAAIRVACYDSDDDGQHDLIGQCDTSVPQLLTYIDEGAKWPCINPKKQSKKKHYKDSGIIILDKLEIVKEYSFLDYIFGGLDIHFTVGIDFTASNGDPRTPQSLHYINPYQPNDYQKAIQAVGTVIQDYDSDQQFPALGFGAKVPPTMEVSHQFAINFDPSNPFCAGIGGVLQAYSACIPQVQLYGPTNFTPIIRHVVQFAEVAQRENTAKNYFILLIITDGVISDIRDTVSAIVHSSCLPMSIIIVGVGPADFKAMDILDADGGLLKSPDGQVARRDIVQFIPFRDFANVGPEELAKAVLAEVPRQVVDYYRLANLSPAQSQGPA</sequence>
<dbReference type="GO" id="GO:0046872">
    <property type="term" value="F:metal ion binding"/>
    <property type="evidence" value="ECO:0007669"/>
    <property type="project" value="UniProtKB-KW"/>
</dbReference>
<accession>A0AAD9MXN9</accession>
<evidence type="ECO:0000256" key="14">
    <source>
        <dbReference type="ARBA" id="ARBA00023242"/>
    </source>
</evidence>
<keyword evidence="6" id="KW-1003">Cell membrane</keyword>
<evidence type="ECO:0000256" key="7">
    <source>
        <dbReference type="ARBA" id="ARBA00022490"/>
    </source>
</evidence>
<evidence type="ECO:0000256" key="4">
    <source>
        <dbReference type="ARBA" id="ARBA00004496"/>
    </source>
</evidence>
<evidence type="ECO:0000259" key="19">
    <source>
        <dbReference type="PROSITE" id="PS50004"/>
    </source>
</evidence>
<evidence type="ECO:0000256" key="5">
    <source>
        <dbReference type="ARBA" id="ARBA00009048"/>
    </source>
</evidence>
<reference evidence="20" key="1">
    <citation type="journal article" date="2023" name="Mol. Biol. Evol.">
        <title>Third-Generation Sequencing Reveals the Adaptive Role of the Epigenome in Three Deep-Sea Polychaetes.</title>
        <authorList>
            <person name="Perez M."/>
            <person name="Aroh O."/>
            <person name="Sun Y."/>
            <person name="Lan Y."/>
            <person name="Juniper S.K."/>
            <person name="Young C.R."/>
            <person name="Angers B."/>
            <person name="Qian P.Y."/>
        </authorList>
    </citation>
    <scope>NUCLEOTIDE SEQUENCE</scope>
    <source>
        <strain evidence="20">P08H-3</strain>
    </source>
</reference>
<evidence type="ECO:0000256" key="12">
    <source>
        <dbReference type="ARBA" id="ARBA00022949"/>
    </source>
</evidence>
<evidence type="ECO:0000256" key="15">
    <source>
        <dbReference type="ARBA" id="ARBA00058857"/>
    </source>
</evidence>
<keyword evidence="9" id="KW-0479">Metal-binding</keyword>
<evidence type="ECO:0000256" key="1">
    <source>
        <dbReference type="ARBA" id="ARBA00004123"/>
    </source>
</evidence>
<dbReference type="GO" id="GO:0005544">
    <property type="term" value="F:calcium-dependent phospholipid binding"/>
    <property type="evidence" value="ECO:0007669"/>
    <property type="project" value="InterPro"/>
</dbReference>
<keyword evidence="10" id="KW-0677">Repeat</keyword>
<dbReference type="GO" id="GO:0005886">
    <property type="term" value="C:plasma membrane"/>
    <property type="evidence" value="ECO:0007669"/>
    <property type="project" value="UniProtKB-SubCell"/>
</dbReference>
<keyword evidence="14" id="KW-0539">Nucleus</keyword>
<protein>
    <recommendedName>
        <fullName evidence="17">Copine-3</fullName>
    </recommendedName>
    <alternativeName>
        <fullName evidence="18">Copine III</fullName>
    </alternativeName>
</protein>
<dbReference type="InterPro" id="IPR002035">
    <property type="entry name" value="VWF_A"/>
</dbReference>
<evidence type="ECO:0000256" key="13">
    <source>
        <dbReference type="ARBA" id="ARBA00023136"/>
    </source>
</evidence>
<keyword evidence="13" id="KW-0472">Membrane</keyword>
<comment type="similarity">
    <text evidence="5">Belongs to the copine family.</text>
</comment>
<comment type="caution">
    <text evidence="20">The sequence shown here is derived from an EMBL/GenBank/DDBJ whole genome shotgun (WGS) entry which is preliminary data.</text>
</comment>
<dbReference type="InterPro" id="IPR037768">
    <property type="entry name" value="C2B_Copine"/>
</dbReference>
<keyword evidence="12" id="KW-0965">Cell junction</keyword>
<evidence type="ECO:0000256" key="16">
    <source>
        <dbReference type="ARBA" id="ARBA00065466"/>
    </source>
</evidence>
<dbReference type="Pfam" id="PF00168">
    <property type="entry name" value="C2"/>
    <property type="match status" value="2"/>
</dbReference>
<dbReference type="GO" id="GO:0005925">
    <property type="term" value="C:focal adhesion"/>
    <property type="evidence" value="ECO:0007669"/>
    <property type="project" value="UniProtKB-SubCell"/>
</dbReference>
<feature type="domain" description="C2" evidence="19">
    <location>
        <begin position="127"/>
        <end position="270"/>
    </location>
</feature>
<evidence type="ECO:0000313" key="21">
    <source>
        <dbReference type="Proteomes" id="UP001208570"/>
    </source>
</evidence>
<dbReference type="GO" id="GO:0071277">
    <property type="term" value="P:cellular response to calcium ion"/>
    <property type="evidence" value="ECO:0007669"/>
    <property type="project" value="TreeGrafter"/>
</dbReference>
<dbReference type="FunFam" id="2.60.40.150:FF:000042">
    <property type="entry name" value="Copine 3"/>
    <property type="match status" value="1"/>
</dbReference>
<dbReference type="SUPFAM" id="SSF49562">
    <property type="entry name" value="C2 domain (Calcium/lipid-binding domain, CaLB)"/>
    <property type="match status" value="2"/>
</dbReference>
<dbReference type="SMART" id="SM00327">
    <property type="entry name" value="VWA"/>
    <property type="match status" value="1"/>
</dbReference>
<comment type="function">
    <text evidence="15">Calcium-dependent phospholipid-binding protein that plays a role in ERBB2-mediated tumor cell migration in response to growth factor heregulin stimulation.</text>
</comment>
<evidence type="ECO:0000256" key="6">
    <source>
        <dbReference type="ARBA" id="ARBA00022475"/>
    </source>
</evidence>
<dbReference type="GO" id="GO:0005737">
    <property type="term" value="C:cytoplasm"/>
    <property type="evidence" value="ECO:0007669"/>
    <property type="project" value="UniProtKB-SubCell"/>
</dbReference>
<dbReference type="PANTHER" id="PTHR10857">
    <property type="entry name" value="COPINE"/>
    <property type="match status" value="1"/>
</dbReference>
<dbReference type="InterPro" id="IPR000008">
    <property type="entry name" value="C2_dom"/>
</dbReference>
<dbReference type="PROSITE" id="PS50004">
    <property type="entry name" value="C2"/>
    <property type="match status" value="2"/>
</dbReference>
<comment type="subunit">
    <text evidence="16">Monomer. Interacts with ERBB2 (preferentially with the tyrosine phosphorylated form); this interaction occurs at the cell membrane and is increased in a growth factor heregulin-dependent manner. Interacts with SHC1; this interaction may mediate the binding of CPNE3 with ERBB2. Interacts with RACK1.</text>
</comment>
<evidence type="ECO:0000256" key="11">
    <source>
        <dbReference type="ARBA" id="ARBA00022837"/>
    </source>
</evidence>
<keyword evidence="8" id="KW-0597">Phosphoprotein</keyword>
<keyword evidence="21" id="KW-1185">Reference proteome</keyword>
<dbReference type="GO" id="GO:0005634">
    <property type="term" value="C:nucleus"/>
    <property type="evidence" value="ECO:0007669"/>
    <property type="project" value="UniProtKB-SubCell"/>
</dbReference>
<evidence type="ECO:0000256" key="8">
    <source>
        <dbReference type="ARBA" id="ARBA00022553"/>
    </source>
</evidence>
<dbReference type="InterPro" id="IPR045052">
    <property type="entry name" value="Copine"/>
</dbReference>
<dbReference type="SMART" id="SM00239">
    <property type="entry name" value="C2"/>
    <property type="match status" value="2"/>
</dbReference>
<evidence type="ECO:0000256" key="9">
    <source>
        <dbReference type="ARBA" id="ARBA00022723"/>
    </source>
</evidence>
<name>A0AAD9MXN9_9ANNE</name>
<evidence type="ECO:0000256" key="3">
    <source>
        <dbReference type="ARBA" id="ARBA00004246"/>
    </source>
</evidence>
<dbReference type="SUPFAM" id="SSF53300">
    <property type="entry name" value="vWA-like"/>
    <property type="match status" value="1"/>
</dbReference>
<gene>
    <name evidence="20" type="ORF">LSH36_458g02009</name>
</gene>
<dbReference type="InterPro" id="IPR036465">
    <property type="entry name" value="vWFA_dom_sf"/>
</dbReference>
<dbReference type="EMBL" id="JAODUP010000458">
    <property type="protein sequence ID" value="KAK2149260.1"/>
    <property type="molecule type" value="Genomic_DNA"/>
</dbReference>
<proteinExistence type="inferred from homology"/>
<dbReference type="CDD" id="cd04047">
    <property type="entry name" value="C2B_Copine"/>
    <property type="match status" value="1"/>
</dbReference>
<dbReference type="FunFam" id="2.60.40.150:FF:000099">
    <property type="entry name" value="Copine 3"/>
    <property type="match status" value="1"/>
</dbReference>
<evidence type="ECO:0000256" key="17">
    <source>
        <dbReference type="ARBA" id="ARBA00074834"/>
    </source>
</evidence>
<dbReference type="CDD" id="cd04048">
    <property type="entry name" value="C2A_Copine"/>
    <property type="match status" value="1"/>
</dbReference>
<keyword evidence="11" id="KW-0106">Calcium</keyword>
<dbReference type="AlphaFoldDB" id="A0AAD9MXN9"/>
<evidence type="ECO:0000256" key="2">
    <source>
        <dbReference type="ARBA" id="ARBA00004236"/>
    </source>
</evidence>
<dbReference type="Proteomes" id="UP001208570">
    <property type="component" value="Unassembled WGS sequence"/>
</dbReference>
<evidence type="ECO:0000256" key="18">
    <source>
        <dbReference type="ARBA" id="ARBA00076171"/>
    </source>
</evidence>
<dbReference type="Gene3D" id="2.60.40.150">
    <property type="entry name" value="C2 domain"/>
    <property type="match status" value="2"/>
</dbReference>
<keyword evidence="7" id="KW-0963">Cytoplasm</keyword>
<dbReference type="PANTHER" id="PTHR10857:SF102">
    <property type="entry name" value="C2 DOMAIN-CONTAINING PROTEIN"/>
    <property type="match status" value="1"/>
</dbReference>
<evidence type="ECO:0000256" key="10">
    <source>
        <dbReference type="ARBA" id="ARBA00022737"/>
    </source>
</evidence>
<feature type="domain" description="C2" evidence="19">
    <location>
        <begin position="1"/>
        <end position="120"/>
    </location>
</feature>
<evidence type="ECO:0000313" key="20">
    <source>
        <dbReference type="EMBL" id="KAK2149260.1"/>
    </source>
</evidence>